<evidence type="ECO:0000313" key="4">
    <source>
        <dbReference type="Proteomes" id="UP000006512"/>
    </source>
</evidence>
<reference evidence="4" key="1">
    <citation type="submission" date="2011-03" db="EMBL/GenBank/DDBJ databases">
        <title>Draft genome sequence of Brevundimonas diminuta.</title>
        <authorList>
            <person name="Brown P.J.B."/>
            <person name="Buechlein A."/>
            <person name="Hemmerich C."/>
            <person name="Brun Y.V."/>
        </authorList>
    </citation>
    <scope>NUCLEOTIDE SEQUENCE [LARGE SCALE GENOMIC DNA]</scope>
    <source>
        <strain evidence="4">C19</strain>
    </source>
</reference>
<name>F4QL18_9CAUL</name>
<sequence length="325" mass="35749">MTDVTLITLSYNSGIHTQKCLEALGRLGGNPVIVHADNGSTDSDLDALAGEFPQVRQIRNTQNLGFAKGMNQAAATATTEWIGFINPDAFVDRDWLRAMQSAIDAHPQVSIFTALQVDAERPEVMDGAGDSVTFFGFPYRSGFGHPIAPMELAEVFAPCGAAMLIRRELFERLGGFDERFFCYCEDADLGFRARLAGEITVFVSDAKVAHIGSASTSVRSDFALYHGYRNRLWLYVKSMPLVLLVVTLPVHLGLTLVGAIKDTLKGKAGIVWTAIFDALGGMVPILRSRNKIQRERRITALRLAKSLTWNPLKIATRAVDHRRLP</sequence>
<keyword evidence="1" id="KW-0472">Membrane</keyword>
<keyword evidence="1" id="KW-0812">Transmembrane</keyword>
<dbReference type="GO" id="GO:0016740">
    <property type="term" value="F:transferase activity"/>
    <property type="evidence" value="ECO:0007669"/>
    <property type="project" value="UniProtKB-KW"/>
</dbReference>
<dbReference type="PANTHER" id="PTHR43179:SF11">
    <property type="entry name" value="GLYCOSYL TRANSFERASE"/>
    <property type="match status" value="1"/>
</dbReference>
<feature type="transmembrane region" description="Helical" evidence="1">
    <location>
        <begin position="241"/>
        <end position="260"/>
    </location>
</feature>
<dbReference type="Gene3D" id="3.90.550.10">
    <property type="entry name" value="Spore Coat Polysaccharide Biosynthesis Protein SpsA, Chain A"/>
    <property type="match status" value="1"/>
</dbReference>
<dbReference type="Proteomes" id="UP000006512">
    <property type="component" value="Unassembled WGS sequence"/>
</dbReference>
<dbReference type="CDD" id="cd04186">
    <property type="entry name" value="GT_2_like_c"/>
    <property type="match status" value="1"/>
</dbReference>
<dbReference type="HOGENOM" id="CLU_023845_4_0_5"/>
<feature type="transmembrane region" description="Helical" evidence="1">
    <location>
        <begin position="266"/>
        <end position="286"/>
    </location>
</feature>
<dbReference type="PANTHER" id="PTHR43179">
    <property type="entry name" value="RHAMNOSYLTRANSFERASE WBBL"/>
    <property type="match status" value="1"/>
</dbReference>
<protein>
    <submittedName>
        <fullName evidence="3">Glycosyl transferase family 2 family protein</fullName>
    </submittedName>
</protein>
<dbReference type="Pfam" id="PF00535">
    <property type="entry name" value="Glycos_transf_2"/>
    <property type="match status" value="1"/>
</dbReference>
<dbReference type="RefSeq" id="WP_006271416.1">
    <property type="nucleotide sequence ID" value="NZ_GL883077.1"/>
</dbReference>
<proteinExistence type="predicted"/>
<keyword evidence="4" id="KW-1185">Reference proteome</keyword>
<dbReference type="eggNOG" id="COG1216">
    <property type="taxonomic scope" value="Bacteria"/>
</dbReference>
<keyword evidence="1" id="KW-1133">Transmembrane helix</keyword>
<evidence type="ECO:0000313" key="3">
    <source>
        <dbReference type="EMBL" id="EGF92241.1"/>
    </source>
</evidence>
<dbReference type="InterPro" id="IPR001173">
    <property type="entry name" value="Glyco_trans_2-like"/>
</dbReference>
<evidence type="ECO:0000256" key="1">
    <source>
        <dbReference type="SAM" id="Phobius"/>
    </source>
</evidence>
<dbReference type="STRING" id="715226.ABI_06750"/>
<gene>
    <name evidence="3" type="ORF">ABI_06750</name>
</gene>
<evidence type="ECO:0000259" key="2">
    <source>
        <dbReference type="Pfam" id="PF00535"/>
    </source>
</evidence>
<dbReference type="OrthoDB" id="9771846at2"/>
<dbReference type="InterPro" id="IPR029044">
    <property type="entry name" value="Nucleotide-diphossugar_trans"/>
</dbReference>
<accession>F4QL18</accession>
<dbReference type="EMBL" id="GL883077">
    <property type="protein sequence ID" value="EGF92241.1"/>
    <property type="molecule type" value="Genomic_DNA"/>
</dbReference>
<feature type="domain" description="Glycosyltransferase 2-like" evidence="2">
    <location>
        <begin position="6"/>
        <end position="173"/>
    </location>
</feature>
<dbReference type="AlphaFoldDB" id="F4QL18"/>
<keyword evidence="3" id="KW-0808">Transferase</keyword>
<dbReference type="SUPFAM" id="SSF53448">
    <property type="entry name" value="Nucleotide-diphospho-sugar transferases"/>
    <property type="match status" value="1"/>
</dbReference>
<organism evidence="3 4">
    <name type="scientific">Asticcacaulis biprosthecium C19</name>
    <dbReference type="NCBI Taxonomy" id="715226"/>
    <lineage>
        <taxon>Bacteria</taxon>
        <taxon>Pseudomonadati</taxon>
        <taxon>Pseudomonadota</taxon>
        <taxon>Alphaproteobacteria</taxon>
        <taxon>Caulobacterales</taxon>
        <taxon>Caulobacteraceae</taxon>
        <taxon>Asticcacaulis</taxon>
    </lineage>
</organism>